<dbReference type="Proteomes" id="UP000292052">
    <property type="component" value="Unassembled WGS sequence"/>
</dbReference>
<reference evidence="1 2" key="1">
    <citation type="submission" date="2017-03" db="EMBL/GenBank/DDBJ databases">
        <title>Genome of the blue death feigning beetle - Asbolus verrucosus.</title>
        <authorList>
            <person name="Rider S.D."/>
        </authorList>
    </citation>
    <scope>NUCLEOTIDE SEQUENCE [LARGE SCALE GENOMIC DNA]</scope>
    <source>
        <strain evidence="1">Butters</strain>
        <tissue evidence="1">Head and leg muscle</tissue>
    </source>
</reference>
<evidence type="ECO:0000313" key="2">
    <source>
        <dbReference type="Proteomes" id="UP000292052"/>
    </source>
</evidence>
<dbReference type="AlphaFoldDB" id="A0A482VFM2"/>
<dbReference type="OrthoDB" id="6799733at2759"/>
<comment type="caution">
    <text evidence="1">The sequence shown here is derived from an EMBL/GenBank/DDBJ whole genome shotgun (WGS) entry which is preliminary data.</text>
</comment>
<evidence type="ECO:0000313" key="1">
    <source>
        <dbReference type="EMBL" id="RZB89853.1"/>
    </source>
</evidence>
<proteinExistence type="predicted"/>
<sequence>MKNNVDISTYLKLTEFLKKQSVGYKPKKTQVFSKYEIPNTKTESELLTVNCIGNCPDKMNSGFNIVEIYRKYAALRPKNVPHRQFFLQYKNGKSTIQVVGINQFSKVPSLIAAYLRLALPEGYTDHSLKENHQRLY</sequence>
<name>A0A482VFM2_ASBVE</name>
<protein>
    <submittedName>
        <fullName evidence="1">Uncharacterized protein</fullName>
    </submittedName>
</protein>
<dbReference type="EMBL" id="QDEB01107152">
    <property type="protein sequence ID" value="RZB89853.1"/>
    <property type="molecule type" value="Genomic_DNA"/>
</dbReference>
<gene>
    <name evidence="1" type="ORF">BDFB_010299</name>
</gene>
<organism evidence="1 2">
    <name type="scientific">Asbolus verrucosus</name>
    <name type="common">Desert ironclad beetle</name>
    <dbReference type="NCBI Taxonomy" id="1661398"/>
    <lineage>
        <taxon>Eukaryota</taxon>
        <taxon>Metazoa</taxon>
        <taxon>Ecdysozoa</taxon>
        <taxon>Arthropoda</taxon>
        <taxon>Hexapoda</taxon>
        <taxon>Insecta</taxon>
        <taxon>Pterygota</taxon>
        <taxon>Neoptera</taxon>
        <taxon>Endopterygota</taxon>
        <taxon>Coleoptera</taxon>
        <taxon>Polyphaga</taxon>
        <taxon>Cucujiformia</taxon>
        <taxon>Tenebrionidae</taxon>
        <taxon>Pimeliinae</taxon>
        <taxon>Asbolus</taxon>
    </lineage>
</organism>
<dbReference type="STRING" id="1661398.A0A482VFM2"/>
<keyword evidence="2" id="KW-1185">Reference proteome</keyword>
<accession>A0A482VFM2</accession>